<evidence type="ECO:0000313" key="1">
    <source>
        <dbReference type="Proteomes" id="UP000504637"/>
    </source>
</evidence>
<dbReference type="Proteomes" id="UP000504637">
    <property type="component" value="Unplaced"/>
</dbReference>
<accession>A0A6J3LW55</accession>
<dbReference type="PANTHER" id="PTHR47129:SF1">
    <property type="entry name" value="NMRA-LIKE DOMAIN-CONTAINING PROTEIN"/>
    <property type="match status" value="1"/>
</dbReference>
<evidence type="ECO:0000313" key="2">
    <source>
        <dbReference type="RefSeq" id="XP_033456530.1"/>
    </source>
</evidence>
<reference evidence="2" key="2">
    <citation type="submission" date="2020-04" db="EMBL/GenBank/DDBJ databases">
        <authorList>
            <consortium name="NCBI Genome Project"/>
        </authorList>
    </citation>
    <scope>NUCLEOTIDE SEQUENCE</scope>
    <source>
        <strain evidence="2">CBS 342.82</strain>
    </source>
</reference>
<name>A0A6J3LW55_9PEZI</name>
<dbReference type="Gene3D" id="3.90.25.10">
    <property type="entry name" value="UDP-galactose 4-epimerase, domain 1"/>
    <property type="match status" value="1"/>
</dbReference>
<reference evidence="2" key="3">
    <citation type="submission" date="2025-08" db="UniProtKB">
        <authorList>
            <consortium name="RefSeq"/>
        </authorList>
    </citation>
    <scope>IDENTIFICATION</scope>
    <source>
        <strain evidence="2">CBS 342.82</strain>
    </source>
</reference>
<dbReference type="PANTHER" id="PTHR47129">
    <property type="entry name" value="QUINONE OXIDOREDUCTASE 2"/>
    <property type="match status" value="1"/>
</dbReference>
<dbReference type="AlphaFoldDB" id="A0A6J3LW55"/>
<gene>
    <name evidence="2" type="ORF">K489DRAFT_373350</name>
</gene>
<dbReference type="Gene3D" id="3.40.50.720">
    <property type="entry name" value="NAD(P)-binding Rossmann-like Domain"/>
    <property type="match status" value="1"/>
</dbReference>
<dbReference type="SUPFAM" id="SSF51735">
    <property type="entry name" value="NAD(P)-binding Rossmann-fold domains"/>
    <property type="match status" value="1"/>
</dbReference>
<organism evidence="2">
    <name type="scientific">Dissoconium aciculare CBS 342.82</name>
    <dbReference type="NCBI Taxonomy" id="1314786"/>
    <lineage>
        <taxon>Eukaryota</taxon>
        <taxon>Fungi</taxon>
        <taxon>Dikarya</taxon>
        <taxon>Ascomycota</taxon>
        <taxon>Pezizomycotina</taxon>
        <taxon>Dothideomycetes</taxon>
        <taxon>Dothideomycetidae</taxon>
        <taxon>Mycosphaerellales</taxon>
        <taxon>Dissoconiaceae</taxon>
        <taxon>Dissoconium</taxon>
    </lineage>
</organism>
<protein>
    <submittedName>
        <fullName evidence="2">NAD(P)-binding protein</fullName>
    </submittedName>
</protein>
<dbReference type="InterPro" id="IPR052718">
    <property type="entry name" value="NmrA-type_oxidoreductase"/>
</dbReference>
<keyword evidence="1" id="KW-1185">Reference proteome</keyword>
<dbReference type="InterPro" id="IPR036291">
    <property type="entry name" value="NAD(P)-bd_dom_sf"/>
</dbReference>
<dbReference type="GeneID" id="54361213"/>
<sequence>MAKDSAEKDLLLIVAASGKLGFATLNALLDRQLLPASQIVCTTSSEQGEKKLAAAVQQGVQVRRATFDDSIETWTSTLHHCTKLFLISSPRGEKDYGDAPDGEGRETDHFLVLEAAKRAGVQHVYYTSLAFANPSLSRVMKAHERTEVWLQRNSEHMDFTILREGLYSESWPLHLGYYDLKNDDRSELLVAGDGQISWTSIPDLGLANAVILTAPRNEWLGKTCYLTRSVTCSLSDVANMVSSAVGREIKLKVTSRDEYERYYEHERGIDHGMVTWWSKTYDALKLKECEVRDPTLERLLQSFDVKPEDIRETVRKMLTKK</sequence>
<dbReference type="OrthoDB" id="419598at2759"/>
<proteinExistence type="predicted"/>
<reference evidence="2" key="1">
    <citation type="submission" date="2020-01" db="EMBL/GenBank/DDBJ databases">
        <authorList>
            <consortium name="DOE Joint Genome Institute"/>
            <person name="Haridas S."/>
            <person name="Albert R."/>
            <person name="Binder M."/>
            <person name="Bloem J."/>
            <person name="Labutti K."/>
            <person name="Salamov A."/>
            <person name="Andreopoulos B."/>
            <person name="Baker S.E."/>
            <person name="Barry K."/>
            <person name="Bills G."/>
            <person name="Bluhm B.H."/>
            <person name="Cannon C."/>
            <person name="Castanera R."/>
            <person name="Culley D.E."/>
            <person name="Daum C."/>
            <person name="Ezra D."/>
            <person name="Gonzalez J.B."/>
            <person name="Henrissat B."/>
            <person name="Kuo A."/>
            <person name="Liang C."/>
            <person name="Lipzen A."/>
            <person name="Lutzoni F."/>
            <person name="Magnuson J."/>
            <person name="Mondo S."/>
            <person name="Nolan M."/>
            <person name="Ohm R."/>
            <person name="Pangilinan J."/>
            <person name="Park H.-J."/>
            <person name="Ramirez L."/>
            <person name="Alfaro M."/>
            <person name="Sun H."/>
            <person name="Tritt A."/>
            <person name="Yoshinaga Y."/>
            <person name="Zwiers L.-H."/>
            <person name="Turgeon B.G."/>
            <person name="Goodwin S.B."/>
            <person name="Spatafora J.W."/>
            <person name="Crous P.W."/>
            <person name="Grigoriev I.V."/>
        </authorList>
    </citation>
    <scope>NUCLEOTIDE SEQUENCE</scope>
    <source>
        <strain evidence="2">CBS 342.82</strain>
    </source>
</reference>
<dbReference type="RefSeq" id="XP_033456530.1">
    <property type="nucleotide sequence ID" value="XM_033603413.1"/>
</dbReference>